<feature type="domain" description="HTH cro/C1-type" evidence="1">
    <location>
        <begin position="18"/>
        <end position="72"/>
    </location>
</feature>
<accession>A0ABW8JRV8</accession>
<dbReference type="SMART" id="SM00530">
    <property type="entry name" value="HTH_XRE"/>
    <property type="match status" value="1"/>
</dbReference>
<dbReference type="CDD" id="cd00093">
    <property type="entry name" value="HTH_XRE"/>
    <property type="match status" value="1"/>
</dbReference>
<evidence type="ECO:0000259" key="1">
    <source>
        <dbReference type="PROSITE" id="PS50943"/>
    </source>
</evidence>
<dbReference type="Pfam" id="PF13560">
    <property type="entry name" value="HTH_31"/>
    <property type="match status" value="1"/>
</dbReference>
<dbReference type="Proteomes" id="UP001620460">
    <property type="component" value="Unassembled WGS sequence"/>
</dbReference>
<dbReference type="RefSeq" id="WP_404630109.1">
    <property type="nucleotide sequence ID" value="NZ_JADIKM010000001.1"/>
</dbReference>
<protein>
    <submittedName>
        <fullName evidence="2">Helix-turn-helix transcriptional regulator</fullName>
    </submittedName>
</protein>
<evidence type="ECO:0000313" key="2">
    <source>
        <dbReference type="EMBL" id="MFK2902996.1"/>
    </source>
</evidence>
<dbReference type="Gene3D" id="1.10.260.40">
    <property type="entry name" value="lambda repressor-like DNA-binding domains"/>
    <property type="match status" value="1"/>
</dbReference>
<evidence type="ECO:0000313" key="3">
    <source>
        <dbReference type="Proteomes" id="UP001620460"/>
    </source>
</evidence>
<proteinExistence type="predicted"/>
<dbReference type="SUPFAM" id="SSF47413">
    <property type="entry name" value="lambda repressor-like DNA-binding domains"/>
    <property type="match status" value="1"/>
</dbReference>
<gene>
    <name evidence="2" type="ORF">ISP17_03405</name>
</gene>
<dbReference type="PROSITE" id="PS50943">
    <property type="entry name" value="HTH_CROC1"/>
    <property type="match status" value="1"/>
</dbReference>
<sequence>MAAKTLYRDENRIFAELLRDLRREAKLTQVEISQRLSRAQTFASEAERGLRKLDVVQVRDWCQVCGVALVDVVAEFERRLKDPAYKEPREQDGRRRGG</sequence>
<name>A0ABW8JRV8_9GAMM</name>
<organism evidence="2 3">
    <name type="scientific">Dyella ginsengisoli</name>
    <dbReference type="NCBI Taxonomy" id="363848"/>
    <lineage>
        <taxon>Bacteria</taxon>
        <taxon>Pseudomonadati</taxon>
        <taxon>Pseudomonadota</taxon>
        <taxon>Gammaproteobacteria</taxon>
        <taxon>Lysobacterales</taxon>
        <taxon>Rhodanobacteraceae</taxon>
        <taxon>Dyella</taxon>
    </lineage>
</organism>
<comment type="caution">
    <text evidence="2">The sequence shown here is derived from an EMBL/GenBank/DDBJ whole genome shotgun (WGS) entry which is preliminary data.</text>
</comment>
<keyword evidence="3" id="KW-1185">Reference proteome</keyword>
<reference evidence="2 3" key="1">
    <citation type="submission" date="2020-10" db="EMBL/GenBank/DDBJ databases">
        <title>Phylogeny of dyella-like bacteria.</title>
        <authorList>
            <person name="Fu J."/>
        </authorList>
    </citation>
    <scope>NUCLEOTIDE SEQUENCE [LARGE SCALE GENOMIC DNA]</scope>
    <source>
        <strain evidence="2 3">Gsoil3046</strain>
    </source>
</reference>
<dbReference type="InterPro" id="IPR010982">
    <property type="entry name" value="Lambda_DNA-bd_dom_sf"/>
</dbReference>
<dbReference type="EMBL" id="JADIKM010000001">
    <property type="protein sequence ID" value="MFK2902996.1"/>
    <property type="molecule type" value="Genomic_DNA"/>
</dbReference>
<dbReference type="InterPro" id="IPR001387">
    <property type="entry name" value="Cro/C1-type_HTH"/>
</dbReference>